<evidence type="ECO:0000256" key="4">
    <source>
        <dbReference type="SAM" id="SignalP"/>
    </source>
</evidence>
<dbReference type="GO" id="GO:0003885">
    <property type="term" value="F:D-arabinono-1,4-lactone oxidase activity"/>
    <property type="evidence" value="ECO:0007669"/>
    <property type="project" value="InterPro"/>
</dbReference>
<dbReference type="EMBL" id="AMRJ01000001">
    <property type="protein sequence ID" value="EKF75991.1"/>
    <property type="molecule type" value="Genomic_DNA"/>
</dbReference>
<feature type="signal peptide" evidence="4">
    <location>
        <begin position="1"/>
        <end position="32"/>
    </location>
</feature>
<dbReference type="AlphaFoldDB" id="L0WG61"/>
<dbReference type="InterPro" id="IPR036318">
    <property type="entry name" value="FAD-bd_PCMH-like_sf"/>
</dbReference>
<feature type="chain" id="PRO_5003947967" evidence="4">
    <location>
        <begin position="33"/>
        <end position="454"/>
    </location>
</feature>
<dbReference type="SUPFAM" id="SSF56176">
    <property type="entry name" value="FAD-binding/transporter-associated domain-like"/>
    <property type="match status" value="1"/>
</dbReference>
<dbReference type="PIRSF" id="PIRSF000136">
    <property type="entry name" value="LGO_GLO"/>
    <property type="match status" value="1"/>
</dbReference>
<organism evidence="6 7">
    <name type="scientific">Alcanivorax hongdengensis A-11-3</name>
    <dbReference type="NCBI Taxonomy" id="1177179"/>
    <lineage>
        <taxon>Bacteria</taxon>
        <taxon>Pseudomonadati</taxon>
        <taxon>Pseudomonadota</taxon>
        <taxon>Gammaproteobacteria</taxon>
        <taxon>Oceanospirillales</taxon>
        <taxon>Alcanivoracaceae</taxon>
        <taxon>Alcanivorax</taxon>
    </lineage>
</organism>
<dbReference type="InterPro" id="IPR010031">
    <property type="entry name" value="FAD_lactone_oxidase-like"/>
</dbReference>
<dbReference type="STRING" id="1177179.A11A3_00815"/>
<dbReference type="PROSITE" id="PS51387">
    <property type="entry name" value="FAD_PCMH"/>
    <property type="match status" value="1"/>
</dbReference>
<dbReference type="NCBIfam" id="TIGR01409">
    <property type="entry name" value="TAT_signal_seq"/>
    <property type="match status" value="1"/>
</dbReference>
<dbReference type="InterPro" id="IPR006094">
    <property type="entry name" value="Oxid_FAD_bind_N"/>
</dbReference>
<comment type="caution">
    <text evidence="6">The sequence shown here is derived from an EMBL/GenBank/DDBJ whole genome shotgun (WGS) entry which is preliminary data.</text>
</comment>
<dbReference type="InterPro" id="IPR016171">
    <property type="entry name" value="Vanillyl_alc_oxidase_C-sub2"/>
</dbReference>
<dbReference type="Gene3D" id="1.10.45.10">
    <property type="entry name" value="Vanillyl-alcohol Oxidase, Chain A, domain 4"/>
    <property type="match status" value="1"/>
</dbReference>
<dbReference type="GO" id="GO:0016020">
    <property type="term" value="C:membrane"/>
    <property type="evidence" value="ECO:0007669"/>
    <property type="project" value="InterPro"/>
</dbReference>
<sequence length="454" mass="49998">MPAFDSVNRRAFLKALSALGASAGLTPATLLADGNTPPHWQNWSGNQQASPARLNYPRSTDQVANLLKNSQGIVRPFGGSHSFSPLVPCDDTLLSIEALSGIQQQDDAHRIRYGAGTRLGAASAMAYAQGSSFVNEPDINLQSLAGAIATSTHGSGVTLPSLSAQVQALTLITPDGDTLALDADDGDLFLAACCHLGALGIVSDVTFEHAPAFRLQEHSWVMDLDDALDFVDSHKDKFRSIECFAFPLGGSAIVKTMEKTDNPEDTPPPEDSNETLEMACEVSMRAGWLTASIQKLLSVFVDEEWRRGPAHQVYANRRTVRFNEMEYTVPLEQGLQCLREVCDTIVRDDINVFFPIEFRYIAADDRLLSMFHGRAGASISVHQYFKQDYQPLFQAVEPVLRRYQGRPHWGKLHTLSARQLRELYPAFDRFLAVRQQLDPNGKMLNGHLKTVLGV</sequence>
<gene>
    <name evidence="6" type="ORF">A11A3_00815</name>
</gene>
<keyword evidence="2" id="KW-0285">Flavoprotein</keyword>
<keyword evidence="2" id="KW-0274">FAD</keyword>
<evidence type="ECO:0000259" key="5">
    <source>
        <dbReference type="PROSITE" id="PS51387"/>
    </source>
</evidence>
<dbReference type="InterPro" id="IPR007173">
    <property type="entry name" value="ALO_C"/>
</dbReference>
<protein>
    <submittedName>
        <fullName evidence="6">FAD-dependent oxidoreductase</fullName>
    </submittedName>
</protein>
<dbReference type="InterPro" id="IPR019546">
    <property type="entry name" value="TAT_signal_bac_arc"/>
</dbReference>
<keyword evidence="3" id="KW-0560">Oxidoreductase</keyword>
<dbReference type="GO" id="GO:0071949">
    <property type="term" value="F:FAD binding"/>
    <property type="evidence" value="ECO:0007669"/>
    <property type="project" value="InterPro"/>
</dbReference>
<dbReference type="Proteomes" id="UP000010164">
    <property type="component" value="Unassembled WGS sequence"/>
</dbReference>
<evidence type="ECO:0000313" key="7">
    <source>
        <dbReference type="Proteomes" id="UP000010164"/>
    </source>
</evidence>
<dbReference type="Gene3D" id="3.30.70.2520">
    <property type="match status" value="1"/>
</dbReference>
<dbReference type="Pfam" id="PF01565">
    <property type="entry name" value="FAD_binding_4"/>
    <property type="match status" value="1"/>
</dbReference>
<dbReference type="PATRIC" id="fig|1177179.3.peg.158"/>
<keyword evidence="1 4" id="KW-0732">Signal</keyword>
<dbReference type="PANTHER" id="PTHR43762:SF1">
    <property type="entry name" value="D-ARABINONO-1,4-LACTONE OXIDASE"/>
    <property type="match status" value="1"/>
</dbReference>
<dbReference type="eggNOG" id="COG0277">
    <property type="taxonomic scope" value="Bacteria"/>
</dbReference>
<reference evidence="6 7" key="1">
    <citation type="journal article" date="2012" name="J. Bacteriol.">
        <title>Genome Sequence of the Alkane-Degrading Bacterium Alcanivorax hongdengensis Type Strain A-11-3.</title>
        <authorList>
            <person name="Lai Q."/>
            <person name="Shao Z."/>
        </authorList>
    </citation>
    <scope>NUCLEOTIDE SEQUENCE [LARGE SCALE GENOMIC DNA]</scope>
    <source>
        <strain evidence="6 7">A-11-3</strain>
    </source>
</reference>
<dbReference type="Pfam" id="PF04030">
    <property type="entry name" value="ALO"/>
    <property type="match status" value="1"/>
</dbReference>
<keyword evidence="7" id="KW-1185">Reference proteome</keyword>
<evidence type="ECO:0000313" key="6">
    <source>
        <dbReference type="EMBL" id="EKF75991.1"/>
    </source>
</evidence>
<dbReference type="PANTHER" id="PTHR43762">
    <property type="entry name" value="L-GULONOLACTONE OXIDASE"/>
    <property type="match status" value="1"/>
</dbReference>
<evidence type="ECO:0000256" key="3">
    <source>
        <dbReference type="ARBA" id="ARBA00023002"/>
    </source>
</evidence>
<dbReference type="PROSITE" id="PS51318">
    <property type="entry name" value="TAT"/>
    <property type="match status" value="1"/>
</dbReference>
<dbReference type="InterPro" id="IPR016167">
    <property type="entry name" value="FAD-bd_PCMH_sub1"/>
</dbReference>
<evidence type="ECO:0000256" key="1">
    <source>
        <dbReference type="ARBA" id="ARBA00022729"/>
    </source>
</evidence>
<proteinExistence type="predicted"/>
<evidence type="ECO:0000256" key="2">
    <source>
        <dbReference type="ARBA" id="ARBA00022827"/>
    </source>
</evidence>
<dbReference type="Gene3D" id="3.30.465.10">
    <property type="match status" value="1"/>
</dbReference>
<dbReference type="RefSeq" id="WP_008927354.1">
    <property type="nucleotide sequence ID" value="NZ_AMRJ01000001.1"/>
</dbReference>
<accession>L0WG61</accession>
<dbReference type="NCBIfam" id="TIGR01679">
    <property type="entry name" value="bact_FAD_ox"/>
    <property type="match status" value="1"/>
</dbReference>
<feature type="domain" description="FAD-binding PCMH-type" evidence="5">
    <location>
        <begin position="47"/>
        <end position="212"/>
    </location>
</feature>
<dbReference type="InterPro" id="IPR016166">
    <property type="entry name" value="FAD-bd_PCMH"/>
</dbReference>
<dbReference type="InterPro" id="IPR016169">
    <property type="entry name" value="FAD-bd_PCMH_sub2"/>
</dbReference>
<dbReference type="Gene3D" id="3.30.43.10">
    <property type="entry name" value="Uridine Diphospho-n-acetylenolpyruvylglucosamine Reductase, domain 2"/>
    <property type="match status" value="1"/>
</dbReference>
<dbReference type="OrthoDB" id="9800184at2"/>
<name>L0WG61_9GAMM</name>
<dbReference type="InterPro" id="IPR006311">
    <property type="entry name" value="TAT_signal"/>
</dbReference>